<evidence type="ECO:0000313" key="3">
    <source>
        <dbReference type="EMBL" id="KAJ8866770.1"/>
    </source>
</evidence>
<name>A0ABQ9G2R7_9NEOP</name>
<feature type="domain" description="YqaJ viral recombinase" evidence="2">
    <location>
        <begin position="144"/>
        <end position="266"/>
    </location>
</feature>
<evidence type="ECO:0000256" key="1">
    <source>
        <dbReference type="SAM" id="MobiDB-lite"/>
    </source>
</evidence>
<feature type="compositionally biased region" description="Polar residues" evidence="1">
    <location>
        <begin position="129"/>
        <end position="140"/>
    </location>
</feature>
<dbReference type="Gene3D" id="3.90.320.10">
    <property type="match status" value="1"/>
</dbReference>
<organism evidence="3 4">
    <name type="scientific">Dryococelus australis</name>
    <dbReference type="NCBI Taxonomy" id="614101"/>
    <lineage>
        <taxon>Eukaryota</taxon>
        <taxon>Metazoa</taxon>
        <taxon>Ecdysozoa</taxon>
        <taxon>Arthropoda</taxon>
        <taxon>Hexapoda</taxon>
        <taxon>Insecta</taxon>
        <taxon>Pterygota</taxon>
        <taxon>Neoptera</taxon>
        <taxon>Polyneoptera</taxon>
        <taxon>Phasmatodea</taxon>
        <taxon>Verophasmatodea</taxon>
        <taxon>Anareolatae</taxon>
        <taxon>Phasmatidae</taxon>
        <taxon>Eurycanthinae</taxon>
        <taxon>Dryococelus</taxon>
    </lineage>
</organism>
<reference evidence="3 4" key="1">
    <citation type="submission" date="2023-02" db="EMBL/GenBank/DDBJ databases">
        <title>LHISI_Scaffold_Assembly.</title>
        <authorList>
            <person name="Stuart O.P."/>
            <person name="Cleave R."/>
            <person name="Magrath M.J.L."/>
            <person name="Mikheyev A.S."/>
        </authorList>
    </citation>
    <scope>NUCLEOTIDE SEQUENCE [LARGE SCALE GENOMIC DNA]</scope>
    <source>
        <strain evidence="3">Daus_M_001</strain>
        <tissue evidence="3">Leg muscle</tissue>
    </source>
</reference>
<sequence>MEKAGLLKELLFYVQRVANNARSLILHVDKNMAENYNSVVAKFVRGKRINFSLANSYKTRCEAAVVSVNSELSTSHLLKKSPGVLTKTFIGRRKKMAEELRRRRLIFPGRERVEHRDKKNLDSDYGPNASLSTPGMSKSTSSHEWKVDRSKRITSSFLGKIFKMKTTISCANVEIRYQVFKGNSGTNWGIEKEFVAIAQFERENPGIVVKRSGLIVNEECPFLGASPDGLISDDQIIEYLEIKDGKPQLKLSHNYMYQVQGVLHISRRKTCNFVVRTPEGMVYLKIQRDKDFWENKMITKLLTFFYDSLFFQKLLTLDIP</sequence>
<dbReference type="SUPFAM" id="SSF52980">
    <property type="entry name" value="Restriction endonuclease-like"/>
    <property type="match status" value="1"/>
</dbReference>
<evidence type="ECO:0000259" key="2">
    <source>
        <dbReference type="Pfam" id="PF09588"/>
    </source>
</evidence>
<dbReference type="Pfam" id="PF09588">
    <property type="entry name" value="YqaJ"/>
    <property type="match status" value="1"/>
</dbReference>
<dbReference type="InterPro" id="IPR051703">
    <property type="entry name" value="NF-kappa-B_Signaling_Reg"/>
</dbReference>
<dbReference type="PANTHER" id="PTHR46609">
    <property type="entry name" value="EXONUCLEASE, PHAGE-TYPE/RECB, C-TERMINAL DOMAIN-CONTAINING PROTEIN"/>
    <property type="match status" value="1"/>
</dbReference>
<dbReference type="InterPro" id="IPR011335">
    <property type="entry name" value="Restrct_endonuc-II-like"/>
</dbReference>
<dbReference type="PANTHER" id="PTHR46609:SF8">
    <property type="entry name" value="YQAJ VIRAL RECOMBINASE DOMAIN-CONTAINING PROTEIN"/>
    <property type="match status" value="1"/>
</dbReference>
<gene>
    <name evidence="3" type="ORF">PR048_032631</name>
</gene>
<comment type="caution">
    <text evidence="3">The sequence shown here is derived from an EMBL/GenBank/DDBJ whole genome shotgun (WGS) entry which is preliminary data.</text>
</comment>
<proteinExistence type="predicted"/>
<accession>A0ABQ9G2R7</accession>
<evidence type="ECO:0000313" key="4">
    <source>
        <dbReference type="Proteomes" id="UP001159363"/>
    </source>
</evidence>
<dbReference type="Proteomes" id="UP001159363">
    <property type="component" value="Chromosome 15"/>
</dbReference>
<keyword evidence="4" id="KW-1185">Reference proteome</keyword>
<dbReference type="InterPro" id="IPR011604">
    <property type="entry name" value="PDDEXK-like_dom_sf"/>
</dbReference>
<protein>
    <recommendedName>
        <fullName evidence="2">YqaJ viral recombinase domain-containing protein</fullName>
    </recommendedName>
</protein>
<feature type="region of interest" description="Disordered" evidence="1">
    <location>
        <begin position="117"/>
        <end position="145"/>
    </location>
</feature>
<dbReference type="InterPro" id="IPR019080">
    <property type="entry name" value="YqaJ_viral_recombinase"/>
</dbReference>
<dbReference type="CDD" id="cd22343">
    <property type="entry name" value="PDDEXK_lambda_exonuclease-like"/>
    <property type="match status" value="1"/>
</dbReference>
<dbReference type="EMBL" id="JARBHB010000016">
    <property type="protein sequence ID" value="KAJ8866770.1"/>
    <property type="molecule type" value="Genomic_DNA"/>
</dbReference>